<proteinExistence type="predicted"/>
<dbReference type="EMBL" id="CM044704">
    <property type="protein sequence ID" value="KAI5665770.1"/>
    <property type="molecule type" value="Genomic_DNA"/>
</dbReference>
<accession>A0ACC0AY27</accession>
<evidence type="ECO:0000313" key="2">
    <source>
        <dbReference type="Proteomes" id="UP001060085"/>
    </source>
</evidence>
<dbReference type="Proteomes" id="UP001060085">
    <property type="component" value="Linkage Group LG04"/>
</dbReference>
<reference evidence="2" key="1">
    <citation type="journal article" date="2023" name="Nat. Plants">
        <title>Single-cell RNA sequencing provides a high-resolution roadmap for understanding the multicellular compartmentation of specialized metabolism.</title>
        <authorList>
            <person name="Sun S."/>
            <person name="Shen X."/>
            <person name="Li Y."/>
            <person name="Li Y."/>
            <person name="Wang S."/>
            <person name="Li R."/>
            <person name="Zhang H."/>
            <person name="Shen G."/>
            <person name="Guo B."/>
            <person name="Wei J."/>
            <person name="Xu J."/>
            <person name="St-Pierre B."/>
            <person name="Chen S."/>
            <person name="Sun C."/>
        </authorList>
    </citation>
    <scope>NUCLEOTIDE SEQUENCE [LARGE SCALE GENOMIC DNA]</scope>
</reference>
<protein>
    <submittedName>
        <fullName evidence="1">Uncharacterized protein</fullName>
    </submittedName>
</protein>
<keyword evidence="2" id="KW-1185">Reference proteome</keyword>
<organism evidence="1 2">
    <name type="scientific">Catharanthus roseus</name>
    <name type="common">Madagascar periwinkle</name>
    <name type="synonym">Vinca rosea</name>
    <dbReference type="NCBI Taxonomy" id="4058"/>
    <lineage>
        <taxon>Eukaryota</taxon>
        <taxon>Viridiplantae</taxon>
        <taxon>Streptophyta</taxon>
        <taxon>Embryophyta</taxon>
        <taxon>Tracheophyta</taxon>
        <taxon>Spermatophyta</taxon>
        <taxon>Magnoliopsida</taxon>
        <taxon>eudicotyledons</taxon>
        <taxon>Gunneridae</taxon>
        <taxon>Pentapetalae</taxon>
        <taxon>asterids</taxon>
        <taxon>lamiids</taxon>
        <taxon>Gentianales</taxon>
        <taxon>Apocynaceae</taxon>
        <taxon>Rauvolfioideae</taxon>
        <taxon>Vinceae</taxon>
        <taxon>Catharanthinae</taxon>
        <taxon>Catharanthus</taxon>
    </lineage>
</organism>
<gene>
    <name evidence="1" type="ORF">M9H77_15623</name>
</gene>
<comment type="caution">
    <text evidence="1">The sequence shown here is derived from an EMBL/GenBank/DDBJ whole genome shotgun (WGS) entry which is preliminary data.</text>
</comment>
<evidence type="ECO:0000313" key="1">
    <source>
        <dbReference type="EMBL" id="KAI5665770.1"/>
    </source>
</evidence>
<sequence>MVHKADLVIIGVSVGVAVGILIACLVFFAIRWYKRRANLRRCANERSAATLPIRVNGLGTSVDFSASISTTISIKEPEHHSQGLQHSWWGHHSKDRFVSASGIPRYSHKDIQKATQNFTTIIGQGSFGPVYKATMPAGDVVAVKVLASNSKQGEKEFQTEVSLLARLHHRNLVNLVGYCVDKGQRMLIYEFMSNGSLANVLYNEEERPLSWEERLQIALDISHGIEYLHDGAVPPVIHRDLKSANILLDHSMRAKVADFGLSKEQVVDGHNSGLKGTYGYIDPEYISTSKFTTKSDIYSFGVILFEIITAIHPHQNLMEYINLAGMSSDGVDEILDKQIVGTCNPEEVRSLATVAHRCLRRSPKKRPSIAEVSQAILKIKQRHLKKDTMSFAGEDFSRMLSHIEEQQLELKNLSTVDEEKR</sequence>
<name>A0ACC0AY27_CATRO</name>